<dbReference type="InterPro" id="IPR018309">
    <property type="entry name" value="Tscrpt_reg_PadR_C"/>
</dbReference>
<dbReference type="Pfam" id="PF03551">
    <property type="entry name" value="PadR"/>
    <property type="match status" value="1"/>
</dbReference>
<reference evidence="3" key="2">
    <citation type="submission" date="2021-04" db="EMBL/GenBank/DDBJ databases">
        <authorList>
            <person name="Gilroy R."/>
        </authorList>
    </citation>
    <scope>NUCLEOTIDE SEQUENCE</scope>
    <source>
        <strain evidence="3">ChiGjej1B1-98</strain>
    </source>
</reference>
<feature type="domain" description="Transcription regulator PadR C-terminal" evidence="2">
    <location>
        <begin position="92"/>
        <end position="170"/>
    </location>
</feature>
<name>A0A9D1YUE1_9MICO</name>
<evidence type="ECO:0000313" key="3">
    <source>
        <dbReference type="EMBL" id="HIY65917.1"/>
    </source>
</evidence>
<dbReference type="Proteomes" id="UP000824005">
    <property type="component" value="Unassembled WGS sequence"/>
</dbReference>
<accession>A0A9D1YUE1</accession>
<evidence type="ECO:0000259" key="2">
    <source>
        <dbReference type="Pfam" id="PF10400"/>
    </source>
</evidence>
<evidence type="ECO:0000313" key="4">
    <source>
        <dbReference type="Proteomes" id="UP000824005"/>
    </source>
</evidence>
<dbReference type="InterPro" id="IPR036388">
    <property type="entry name" value="WH-like_DNA-bd_sf"/>
</dbReference>
<comment type="caution">
    <text evidence="3">The sequence shown here is derived from an EMBL/GenBank/DDBJ whole genome shotgun (WGS) entry which is preliminary data.</text>
</comment>
<dbReference type="SUPFAM" id="SSF46785">
    <property type="entry name" value="Winged helix' DNA-binding domain"/>
    <property type="match status" value="1"/>
</dbReference>
<dbReference type="EMBL" id="DXDC01000191">
    <property type="protein sequence ID" value="HIY65917.1"/>
    <property type="molecule type" value="Genomic_DNA"/>
</dbReference>
<gene>
    <name evidence="3" type="ORF">H9830_06535</name>
</gene>
<dbReference type="PANTHER" id="PTHR43252:SF4">
    <property type="entry name" value="TRANSCRIPTIONAL REGULATORY PROTEIN"/>
    <property type="match status" value="1"/>
</dbReference>
<organism evidence="3 4">
    <name type="scientific">Candidatus Agrococcus pullicola</name>
    <dbReference type="NCBI Taxonomy" id="2838429"/>
    <lineage>
        <taxon>Bacteria</taxon>
        <taxon>Bacillati</taxon>
        <taxon>Actinomycetota</taxon>
        <taxon>Actinomycetes</taxon>
        <taxon>Micrococcales</taxon>
        <taxon>Microbacteriaceae</taxon>
        <taxon>Agrococcus</taxon>
    </lineage>
</organism>
<dbReference type="InterPro" id="IPR036390">
    <property type="entry name" value="WH_DNA-bd_sf"/>
</dbReference>
<protein>
    <submittedName>
        <fullName evidence="3">PadR family transcriptional regulator</fullName>
    </submittedName>
</protein>
<dbReference type="PANTHER" id="PTHR43252">
    <property type="entry name" value="TRANSCRIPTIONAL REGULATOR YQJI"/>
    <property type="match status" value="1"/>
</dbReference>
<evidence type="ECO:0000259" key="1">
    <source>
        <dbReference type="Pfam" id="PF03551"/>
    </source>
</evidence>
<sequence length="173" mass="19341">MAHVILGLLMLWPQSLYDLTKHFEAGVSLFYSASTGSIKRALDRLLSEGWIAVESASGPRGKKTYSISDEGRTEFRRWMLVEANGGDPETAILARTFFLGLLQGEDRSVAAARIHDRIRQDLARLEQLDSQLPSTAVPEGFEEVAHYQLATLQYGIATGRTALRWAEEYLPEE</sequence>
<feature type="domain" description="Transcription regulator PadR N-terminal" evidence="1">
    <location>
        <begin position="5"/>
        <end position="76"/>
    </location>
</feature>
<dbReference type="Gene3D" id="1.10.10.10">
    <property type="entry name" value="Winged helix-like DNA-binding domain superfamily/Winged helix DNA-binding domain"/>
    <property type="match status" value="1"/>
</dbReference>
<dbReference type="InterPro" id="IPR005149">
    <property type="entry name" value="Tscrpt_reg_PadR_N"/>
</dbReference>
<dbReference type="AlphaFoldDB" id="A0A9D1YUE1"/>
<dbReference type="Pfam" id="PF10400">
    <property type="entry name" value="Vir_act_alpha_C"/>
    <property type="match status" value="1"/>
</dbReference>
<proteinExistence type="predicted"/>
<dbReference type="Gene3D" id="6.10.140.190">
    <property type="match status" value="1"/>
</dbReference>
<reference evidence="3" key="1">
    <citation type="journal article" date="2021" name="PeerJ">
        <title>Extensive microbial diversity within the chicken gut microbiome revealed by metagenomics and culture.</title>
        <authorList>
            <person name="Gilroy R."/>
            <person name="Ravi A."/>
            <person name="Getino M."/>
            <person name="Pursley I."/>
            <person name="Horton D.L."/>
            <person name="Alikhan N.F."/>
            <person name="Baker D."/>
            <person name="Gharbi K."/>
            <person name="Hall N."/>
            <person name="Watson M."/>
            <person name="Adriaenssens E.M."/>
            <person name="Foster-Nyarko E."/>
            <person name="Jarju S."/>
            <person name="Secka A."/>
            <person name="Antonio M."/>
            <person name="Oren A."/>
            <person name="Chaudhuri R.R."/>
            <person name="La Ragione R."/>
            <person name="Hildebrand F."/>
            <person name="Pallen M.J."/>
        </authorList>
    </citation>
    <scope>NUCLEOTIDE SEQUENCE</scope>
    <source>
        <strain evidence="3">ChiGjej1B1-98</strain>
    </source>
</reference>